<evidence type="ECO:0000256" key="4">
    <source>
        <dbReference type="ARBA" id="ARBA00023212"/>
    </source>
</evidence>
<comment type="similarity">
    <text evidence="1 5">Belongs to the TUBGCP family.</text>
</comment>
<keyword evidence="3 5" id="KW-0493">Microtubule</keyword>
<comment type="subcellular location">
    <subcellularLocation>
        <location evidence="5">Cytoplasm</location>
        <location evidence="5">Cytoskeleton</location>
        <location evidence="5">Microtubule organizing center</location>
    </subcellularLocation>
</comment>
<evidence type="ECO:0000256" key="1">
    <source>
        <dbReference type="ARBA" id="ARBA00010337"/>
    </source>
</evidence>
<accession>B4MLU9</accession>
<dbReference type="AlphaFoldDB" id="B4MLU9"/>
<dbReference type="GO" id="GO:0005874">
    <property type="term" value="C:microtubule"/>
    <property type="evidence" value="ECO:0007669"/>
    <property type="project" value="UniProtKB-KW"/>
</dbReference>
<keyword evidence="9" id="KW-1185">Reference proteome</keyword>
<dbReference type="InterPro" id="IPR042241">
    <property type="entry name" value="GCP_C_sf"/>
</dbReference>
<dbReference type="GO" id="GO:0031122">
    <property type="term" value="P:cytoplasmic microtubule organization"/>
    <property type="evidence" value="ECO:0007669"/>
    <property type="project" value="TreeGrafter"/>
</dbReference>
<dbReference type="STRING" id="7260.B4MLU9"/>
<name>B4MLU9_DROWI</name>
<dbReference type="InterPro" id="IPR041470">
    <property type="entry name" value="GCP_N"/>
</dbReference>
<dbReference type="GO" id="GO:0051225">
    <property type="term" value="P:spindle assembly"/>
    <property type="evidence" value="ECO:0007669"/>
    <property type="project" value="TreeGrafter"/>
</dbReference>
<evidence type="ECO:0000259" key="6">
    <source>
        <dbReference type="Pfam" id="PF04130"/>
    </source>
</evidence>
<organism evidence="8 9">
    <name type="scientific">Drosophila willistoni</name>
    <name type="common">Fruit fly</name>
    <dbReference type="NCBI Taxonomy" id="7260"/>
    <lineage>
        <taxon>Eukaryota</taxon>
        <taxon>Metazoa</taxon>
        <taxon>Ecdysozoa</taxon>
        <taxon>Arthropoda</taxon>
        <taxon>Hexapoda</taxon>
        <taxon>Insecta</taxon>
        <taxon>Pterygota</taxon>
        <taxon>Neoptera</taxon>
        <taxon>Endopterygota</taxon>
        <taxon>Diptera</taxon>
        <taxon>Brachycera</taxon>
        <taxon>Muscomorpha</taxon>
        <taxon>Ephydroidea</taxon>
        <taxon>Drosophilidae</taxon>
        <taxon>Drosophila</taxon>
        <taxon>Sophophora</taxon>
    </lineage>
</organism>
<dbReference type="InterPro" id="IPR040457">
    <property type="entry name" value="GCP_C"/>
</dbReference>
<dbReference type="InParanoid" id="B4MLU9"/>
<keyword evidence="2 5" id="KW-0963">Cytoplasm</keyword>
<dbReference type="Pfam" id="PF04130">
    <property type="entry name" value="GCP_C_terminal"/>
    <property type="match status" value="1"/>
</dbReference>
<dbReference type="PANTHER" id="PTHR19302">
    <property type="entry name" value="GAMMA TUBULIN COMPLEX PROTEIN"/>
    <property type="match status" value="1"/>
</dbReference>
<keyword evidence="4 5" id="KW-0206">Cytoskeleton</keyword>
<dbReference type="GO" id="GO:0051011">
    <property type="term" value="F:microtubule minus-end binding"/>
    <property type="evidence" value="ECO:0007669"/>
    <property type="project" value="TreeGrafter"/>
</dbReference>
<dbReference type="KEGG" id="dwi:6639326"/>
<dbReference type="InterPro" id="IPR007259">
    <property type="entry name" value="GCP"/>
</dbReference>
<evidence type="ECO:0000256" key="5">
    <source>
        <dbReference type="RuleBase" id="RU363050"/>
    </source>
</evidence>
<feature type="domain" description="Gamma tubulin complex component protein N-terminal" evidence="7">
    <location>
        <begin position="27"/>
        <end position="329"/>
    </location>
</feature>
<dbReference type="Gene3D" id="1.20.120.1900">
    <property type="entry name" value="Gamma-tubulin complex, C-terminal domain"/>
    <property type="match status" value="1"/>
</dbReference>
<dbReference type="GO" id="GO:0000922">
    <property type="term" value="C:spindle pole"/>
    <property type="evidence" value="ECO:0007669"/>
    <property type="project" value="InterPro"/>
</dbReference>
<dbReference type="GO" id="GO:0000278">
    <property type="term" value="P:mitotic cell cycle"/>
    <property type="evidence" value="ECO:0007669"/>
    <property type="project" value="TreeGrafter"/>
</dbReference>
<protein>
    <recommendedName>
        <fullName evidence="5">Gamma-tubulin complex component</fullName>
    </recommendedName>
</protein>
<dbReference type="Proteomes" id="UP000007798">
    <property type="component" value="Unassembled WGS sequence"/>
</dbReference>
<dbReference type="EMBL" id="CH963847">
    <property type="protein sequence ID" value="EDW73160.1"/>
    <property type="molecule type" value="Genomic_DNA"/>
</dbReference>
<proteinExistence type="inferred from homology"/>
<dbReference type="PANTHER" id="PTHR19302:SF13">
    <property type="entry name" value="GAMMA-TUBULIN COMPLEX COMPONENT 2"/>
    <property type="match status" value="1"/>
</dbReference>
<feature type="domain" description="Gamma tubulin complex component C-terminal" evidence="6">
    <location>
        <begin position="333"/>
        <end position="554"/>
    </location>
</feature>
<evidence type="ECO:0000256" key="2">
    <source>
        <dbReference type="ARBA" id="ARBA00022490"/>
    </source>
</evidence>
<dbReference type="PhylomeDB" id="B4MLU9"/>
<evidence type="ECO:0000256" key="3">
    <source>
        <dbReference type="ARBA" id="ARBA00022701"/>
    </source>
</evidence>
<evidence type="ECO:0000259" key="7">
    <source>
        <dbReference type="Pfam" id="PF17681"/>
    </source>
</evidence>
<dbReference type="GO" id="GO:0051321">
    <property type="term" value="P:meiotic cell cycle"/>
    <property type="evidence" value="ECO:0007669"/>
    <property type="project" value="TreeGrafter"/>
</dbReference>
<evidence type="ECO:0000313" key="9">
    <source>
        <dbReference type="Proteomes" id="UP000007798"/>
    </source>
</evidence>
<gene>
    <name evidence="8" type="primary">Dwil\GK17396</name>
    <name evidence="8" type="ORF">Dwil_GK17396</name>
</gene>
<dbReference type="eggNOG" id="KOG2001">
    <property type="taxonomic scope" value="Eukaryota"/>
</dbReference>
<reference evidence="8 9" key="1">
    <citation type="journal article" date="2007" name="Nature">
        <title>Evolution of genes and genomes on the Drosophila phylogeny.</title>
        <authorList>
            <consortium name="Drosophila 12 Genomes Consortium"/>
            <person name="Clark A.G."/>
            <person name="Eisen M.B."/>
            <person name="Smith D.R."/>
            <person name="Bergman C.M."/>
            <person name="Oliver B."/>
            <person name="Markow T.A."/>
            <person name="Kaufman T.C."/>
            <person name="Kellis M."/>
            <person name="Gelbart W."/>
            <person name="Iyer V.N."/>
            <person name="Pollard D.A."/>
            <person name="Sackton T.B."/>
            <person name="Larracuente A.M."/>
            <person name="Singh N.D."/>
            <person name="Abad J.P."/>
            <person name="Abt D.N."/>
            <person name="Adryan B."/>
            <person name="Aguade M."/>
            <person name="Akashi H."/>
            <person name="Anderson W.W."/>
            <person name="Aquadro C.F."/>
            <person name="Ardell D.H."/>
            <person name="Arguello R."/>
            <person name="Artieri C.G."/>
            <person name="Barbash D.A."/>
            <person name="Barker D."/>
            <person name="Barsanti P."/>
            <person name="Batterham P."/>
            <person name="Batzoglou S."/>
            <person name="Begun D."/>
            <person name="Bhutkar A."/>
            <person name="Blanco E."/>
            <person name="Bosak S.A."/>
            <person name="Bradley R.K."/>
            <person name="Brand A.D."/>
            <person name="Brent M.R."/>
            <person name="Brooks A.N."/>
            <person name="Brown R.H."/>
            <person name="Butlin R.K."/>
            <person name="Caggese C."/>
            <person name="Calvi B.R."/>
            <person name="Bernardo de Carvalho A."/>
            <person name="Caspi A."/>
            <person name="Castrezana S."/>
            <person name="Celniker S.E."/>
            <person name="Chang J.L."/>
            <person name="Chapple C."/>
            <person name="Chatterji S."/>
            <person name="Chinwalla A."/>
            <person name="Civetta A."/>
            <person name="Clifton S.W."/>
            <person name="Comeron J.M."/>
            <person name="Costello J.C."/>
            <person name="Coyne J.A."/>
            <person name="Daub J."/>
            <person name="David R.G."/>
            <person name="Delcher A.L."/>
            <person name="Delehaunty K."/>
            <person name="Do C.B."/>
            <person name="Ebling H."/>
            <person name="Edwards K."/>
            <person name="Eickbush T."/>
            <person name="Evans J.D."/>
            <person name="Filipski A."/>
            <person name="Findeiss S."/>
            <person name="Freyhult E."/>
            <person name="Fulton L."/>
            <person name="Fulton R."/>
            <person name="Garcia A.C."/>
            <person name="Gardiner A."/>
            <person name="Garfield D.A."/>
            <person name="Garvin B.E."/>
            <person name="Gibson G."/>
            <person name="Gilbert D."/>
            <person name="Gnerre S."/>
            <person name="Godfrey J."/>
            <person name="Good R."/>
            <person name="Gotea V."/>
            <person name="Gravely B."/>
            <person name="Greenberg A.J."/>
            <person name="Griffiths-Jones S."/>
            <person name="Gross S."/>
            <person name="Guigo R."/>
            <person name="Gustafson E.A."/>
            <person name="Haerty W."/>
            <person name="Hahn M.W."/>
            <person name="Halligan D.L."/>
            <person name="Halpern A.L."/>
            <person name="Halter G.M."/>
            <person name="Han M.V."/>
            <person name="Heger A."/>
            <person name="Hillier L."/>
            <person name="Hinrichs A.S."/>
            <person name="Holmes I."/>
            <person name="Hoskins R.A."/>
            <person name="Hubisz M.J."/>
            <person name="Hultmark D."/>
            <person name="Huntley M.A."/>
            <person name="Jaffe D.B."/>
            <person name="Jagadeeshan S."/>
            <person name="Jeck W.R."/>
            <person name="Johnson J."/>
            <person name="Jones C.D."/>
            <person name="Jordan W.C."/>
            <person name="Karpen G.H."/>
            <person name="Kataoka E."/>
            <person name="Keightley P.D."/>
            <person name="Kheradpour P."/>
            <person name="Kirkness E.F."/>
            <person name="Koerich L.B."/>
            <person name="Kristiansen K."/>
            <person name="Kudrna D."/>
            <person name="Kulathinal R.J."/>
            <person name="Kumar S."/>
            <person name="Kwok R."/>
            <person name="Lander E."/>
            <person name="Langley C.H."/>
            <person name="Lapoint R."/>
            <person name="Lazzaro B.P."/>
            <person name="Lee S.J."/>
            <person name="Levesque L."/>
            <person name="Li R."/>
            <person name="Lin C.F."/>
            <person name="Lin M.F."/>
            <person name="Lindblad-Toh K."/>
            <person name="Llopart A."/>
            <person name="Long M."/>
            <person name="Low L."/>
            <person name="Lozovsky E."/>
            <person name="Lu J."/>
            <person name="Luo M."/>
            <person name="Machado C.A."/>
            <person name="Makalowski W."/>
            <person name="Marzo M."/>
            <person name="Matsuda M."/>
            <person name="Matzkin L."/>
            <person name="McAllister B."/>
            <person name="McBride C.S."/>
            <person name="McKernan B."/>
            <person name="McKernan K."/>
            <person name="Mendez-Lago M."/>
            <person name="Minx P."/>
            <person name="Mollenhauer M.U."/>
            <person name="Montooth K."/>
            <person name="Mount S.M."/>
            <person name="Mu X."/>
            <person name="Myers E."/>
            <person name="Negre B."/>
            <person name="Newfeld S."/>
            <person name="Nielsen R."/>
            <person name="Noor M.A."/>
            <person name="O'Grady P."/>
            <person name="Pachter L."/>
            <person name="Papaceit M."/>
            <person name="Parisi M.J."/>
            <person name="Parisi M."/>
            <person name="Parts L."/>
            <person name="Pedersen J.S."/>
            <person name="Pesole G."/>
            <person name="Phillippy A.M."/>
            <person name="Ponting C.P."/>
            <person name="Pop M."/>
            <person name="Porcelli D."/>
            <person name="Powell J.R."/>
            <person name="Prohaska S."/>
            <person name="Pruitt K."/>
            <person name="Puig M."/>
            <person name="Quesneville H."/>
            <person name="Ram K.R."/>
            <person name="Rand D."/>
            <person name="Rasmussen M.D."/>
            <person name="Reed L.K."/>
            <person name="Reenan R."/>
            <person name="Reily A."/>
            <person name="Remington K.A."/>
            <person name="Rieger T.T."/>
            <person name="Ritchie M.G."/>
            <person name="Robin C."/>
            <person name="Rogers Y.H."/>
            <person name="Rohde C."/>
            <person name="Rozas J."/>
            <person name="Rubenfield M.J."/>
            <person name="Ruiz A."/>
            <person name="Russo S."/>
            <person name="Salzberg S.L."/>
            <person name="Sanchez-Gracia A."/>
            <person name="Saranga D.J."/>
            <person name="Sato H."/>
            <person name="Schaeffer S.W."/>
            <person name="Schatz M.C."/>
            <person name="Schlenke T."/>
            <person name="Schwartz R."/>
            <person name="Segarra C."/>
            <person name="Singh R.S."/>
            <person name="Sirot L."/>
            <person name="Sirota M."/>
            <person name="Sisneros N.B."/>
            <person name="Smith C.D."/>
            <person name="Smith T.F."/>
            <person name="Spieth J."/>
            <person name="Stage D.E."/>
            <person name="Stark A."/>
            <person name="Stephan W."/>
            <person name="Strausberg R.L."/>
            <person name="Strempel S."/>
            <person name="Sturgill D."/>
            <person name="Sutton G."/>
            <person name="Sutton G.G."/>
            <person name="Tao W."/>
            <person name="Teichmann S."/>
            <person name="Tobari Y.N."/>
            <person name="Tomimura Y."/>
            <person name="Tsolas J.M."/>
            <person name="Valente V.L."/>
            <person name="Venter E."/>
            <person name="Venter J.C."/>
            <person name="Vicario S."/>
            <person name="Vieira F.G."/>
            <person name="Vilella A.J."/>
            <person name="Villasante A."/>
            <person name="Walenz B."/>
            <person name="Wang J."/>
            <person name="Wasserman M."/>
            <person name="Watts T."/>
            <person name="Wilson D."/>
            <person name="Wilson R.K."/>
            <person name="Wing R.A."/>
            <person name="Wolfner M.F."/>
            <person name="Wong A."/>
            <person name="Wong G.K."/>
            <person name="Wu C.I."/>
            <person name="Wu G."/>
            <person name="Yamamoto D."/>
            <person name="Yang H.P."/>
            <person name="Yang S.P."/>
            <person name="Yorke J.A."/>
            <person name="Yoshida K."/>
            <person name="Zdobnov E."/>
            <person name="Zhang P."/>
            <person name="Zhang Y."/>
            <person name="Zimin A.V."/>
            <person name="Baldwin J."/>
            <person name="Abdouelleil A."/>
            <person name="Abdulkadir J."/>
            <person name="Abebe A."/>
            <person name="Abera B."/>
            <person name="Abreu J."/>
            <person name="Acer S.C."/>
            <person name="Aftuck L."/>
            <person name="Alexander A."/>
            <person name="An P."/>
            <person name="Anderson E."/>
            <person name="Anderson S."/>
            <person name="Arachi H."/>
            <person name="Azer M."/>
            <person name="Bachantsang P."/>
            <person name="Barry A."/>
            <person name="Bayul T."/>
            <person name="Berlin A."/>
            <person name="Bessette D."/>
            <person name="Bloom T."/>
            <person name="Blye J."/>
            <person name="Boguslavskiy L."/>
            <person name="Bonnet C."/>
            <person name="Boukhgalter B."/>
            <person name="Bourzgui I."/>
            <person name="Brown A."/>
            <person name="Cahill P."/>
            <person name="Channer S."/>
            <person name="Cheshatsang Y."/>
            <person name="Chuda L."/>
            <person name="Citroen M."/>
            <person name="Collymore A."/>
            <person name="Cooke P."/>
            <person name="Costello M."/>
            <person name="D'Aco K."/>
            <person name="Daza R."/>
            <person name="De Haan G."/>
            <person name="DeGray S."/>
            <person name="DeMaso C."/>
            <person name="Dhargay N."/>
            <person name="Dooley K."/>
            <person name="Dooley E."/>
            <person name="Doricent M."/>
            <person name="Dorje P."/>
            <person name="Dorjee K."/>
            <person name="Dupes A."/>
            <person name="Elong R."/>
            <person name="Falk J."/>
            <person name="Farina A."/>
            <person name="Faro S."/>
            <person name="Ferguson D."/>
            <person name="Fisher S."/>
            <person name="Foley C.D."/>
            <person name="Franke A."/>
            <person name="Friedrich D."/>
            <person name="Gadbois L."/>
            <person name="Gearin G."/>
            <person name="Gearin C.R."/>
            <person name="Giannoukos G."/>
            <person name="Goode T."/>
            <person name="Graham J."/>
            <person name="Grandbois E."/>
            <person name="Grewal S."/>
            <person name="Gyaltsen K."/>
            <person name="Hafez N."/>
            <person name="Hagos B."/>
            <person name="Hall J."/>
            <person name="Henson C."/>
            <person name="Hollinger A."/>
            <person name="Honan T."/>
            <person name="Huard M.D."/>
            <person name="Hughes L."/>
            <person name="Hurhula B."/>
            <person name="Husby M.E."/>
            <person name="Kamat A."/>
            <person name="Kanga B."/>
            <person name="Kashin S."/>
            <person name="Khazanovich D."/>
            <person name="Kisner P."/>
            <person name="Lance K."/>
            <person name="Lara M."/>
            <person name="Lee W."/>
            <person name="Lennon N."/>
            <person name="Letendre F."/>
            <person name="LeVine R."/>
            <person name="Lipovsky A."/>
            <person name="Liu X."/>
            <person name="Liu J."/>
            <person name="Liu S."/>
            <person name="Lokyitsang T."/>
            <person name="Lokyitsang Y."/>
            <person name="Lubonja R."/>
            <person name="Lui A."/>
            <person name="MacDonald P."/>
            <person name="Magnisalis V."/>
            <person name="Maru K."/>
            <person name="Matthews C."/>
            <person name="McCusker W."/>
            <person name="McDonough S."/>
            <person name="Mehta T."/>
            <person name="Meldrim J."/>
            <person name="Meneus L."/>
            <person name="Mihai O."/>
            <person name="Mihalev A."/>
            <person name="Mihova T."/>
            <person name="Mittelman R."/>
            <person name="Mlenga V."/>
            <person name="Montmayeur A."/>
            <person name="Mulrain L."/>
            <person name="Navidi A."/>
            <person name="Naylor J."/>
            <person name="Negash T."/>
            <person name="Nguyen T."/>
            <person name="Nguyen N."/>
            <person name="Nicol R."/>
            <person name="Norbu C."/>
            <person name="Norbu N."/>
            <person name="Novod N."/>
            <person name="O'Neill B."/>
            <person name="Osman S."/>
            <person name="Markiewicz E."/>
            <person name="Oyono O.L."/>
            <person name="Patti C."/>
            <person name="Phunkhang P."/>
            <person name="Pierre F."/>
            <person name="Priest M."/>
            <person name="Raghuraman S."/>
            <person name="Rege F."/>
            <person name="Reyes R."/>
            <person name="Rise C."/>
            <person name="Rogov P."/>
            <person name="Ross K."/>
            <person name="Ryan E."/>
            <person name="Settipalli S."/>
            <person name="Shea T."/>
            <person name="Sherpa N."/>
            <person name="Shi L."/>
            <person name="Shih D."/>
            <person name="Sparrow T."/>
            <person name="Spaulding J."/>
            <person name="Stalker J."/>
            <person name="Stange-Thomann N."/>
            <person name="Stavropoulos S."/>
            <person name="Stone C."/>
            <person name="Strader C."/>
            <person name="Tesfaye S."/>
            <person name="Thomson T."/>
            <person name="Thoulutsang Y."/>
            <person name="Thoulutsang D."/>
            <person name="Topham K."/>
            <person name="Topping I."/>
            <person name="Tsamla T."/>
            <person name="Vassiliev H."/>
            <person name="Vo A."/>
            <person name="Wangchuk T."/>
            <person name="Wangdi T."/>
            <person name="Weiand M."/>
            <person name="Wilkinson J."/>
            <person name="Wilson A."/>
            <person name="Yadav S."/>
            <person name="Young G."/>
            <person name="Yu Q."/>
            <person name="Zembek L."/>
            <person name="Zhong D."/>
            <person name="Zimmer A."/>
            <person name="Zwirko Z."/>
            <person name="Jaffe D.B."/>
            <person name="Alvarez P."/>
            <person name="Brockman W."/>
            <person name="Butler J."/>
            <person name="Chin C."/>
            <person name="Gnerre S."/>
            <person name="Grabherr M."/>
            <person name="Kleber M."/>
            <person name="Mauceli E."/>
            <person name="MacCallum I."/>
        </authorList>
    </citation>
    <scope>NUCLEOTIDE SEQUENCE [LARGE SCALE GENOMIC DNA]</scope>
    <source>
        <strain evidence="9">Tucson 14030-0811.24</strain>
    </source>
</reference>
<dbReference type="GO" id="GO:0043015">
    <property type="term" value="F:gamma-tubulin binding"/>
    <property type="evidence" value="ECO:0007669"/>
    <property type="project" value="InterPro"/>
</dbReference>
<dbReference type="Pfam" id="PF17681">
    <property type="entry name" value="GCP_N_terminal"/>
    <property type="match status" value="1"/>
</dbReference>
<sequence length="585" mass="68192">MQKSPLISKMKSNSVKLVATTQERLLIQDLITALLGDIPIYIRTNFDIQRIAHPDELWQVHFEIDTVHFSGEQRALINDFLPMMAYQAVVHSYIYVIRFKQCNGRAQWALASLLSKELHRYFAMLWKLQKQYNEKKLSLQKVVEQLSPWLPIMNVYCGIAGYTQYLNLNSVQLINRLDEFYDMNDFSSNLELNKRLCQMIKQVSAFYMESIQMWTQKGSAGYIENEFFISDMAMDTEPWEDLSYPEQCSNLYWDQRYRLHVDRLPNFLMDHANIIFLSGKYLNILKQCNVAMTLIDIPLTYQRGDLSHIMIIQRSYELAAKSLKDFLVNDHELLFHLNNLRLYGLLQEKSFAKNLMKKLNVYLEAKVSNLKLEELQGQLVKVLHKCGDSFKDLMRIQLKDCSLLADDIGYDQLCGYDIICLNYEVKWPLSLVLNSERLGQMQVLQRVVLCLRYVQYKLEKLNSSTTSSNDPLYTHMLQSFQGLFEYMSMTIESRWREFLDSVLAAVTIDQVVSAFKNTLDQSIEVCLSTGPDFVRYVLNIARTCIECLKVQELANKGGDETKEASKPIIEYYKQLLLCMDEKGCI</sequence>
<dbReference type="GO" id="GO:0007020">
    <property type="term" value="P:microtubule nucleation"/>
    <property type="evidence" value="ECO:0007669"/>
    <property type="project" value="InterPro"/>
</dbReference>
<evidence type="ECO:0000313" key="8">
    <source>
        <dbReference type="EMBL" id="EDW73160.1"/>
    </source>
</evidence>
<dbReference type="GO" id="GO:0000930">
    <property type="term" value="C:gamma-tubulin complex"/>
    <property type="evidence" value="ECO:0007669"/>
    <property type="project" value="TreeGrafter"/>
</dbReference>
<dbReference type="HOGENOM" id="CLU_388963_0_0_1"/>
<dbReference type="OrthoDB" id="2192946at2759"/>